<dbReference type="RefSeq" id="WP_162074393.1">
    <property type="nucleotide sequence ID" value="NZ_CACVBY010000157.1"/>
</dbReference>
<gene>
    <name evidence="1" type="ORF">CHRY9393_03494</name>
</gene>
<protein>
    <submittedName>
        <fullName evidence="1">Uncharacterized protein</fullName>
    </submittedName>
</protein>
<dbReference type="EMBL" id="CACVBY010000157">
    <property type="protein sequence ID" value="CAA7393294.1"/>
    <property type="molecule type" value="Genomic_DNA"/>
</dbReference>
<evidence type="ECO:0000313" key="1">
    <source>
        <dbReference type="EMBL" id="CAA7393294.1"/>
    </source>
</evidence>
<dbReference type="Proteomes" id="UP000445309">
    <property type="component" value="Unassembled WGS sequence"/>
</dbReference>
<accession>A0A6N4XYA4</accession>
<organism evidence="1 2">
    <name type="scientific">Chryseobacterium fistulae</name>
    <dbReference type="NCBI Taxonomy" id="2675058"/>
    <lineage>
        <taxon>Bacteria</taxon>
        <taxon>Pseudomonadati</taxon>
        <taxon>Bacteroidota</taxon>
        <taxon>Flavobacteriia</taxon>
        <taxon>Flavobacteriales</taxon>
        <taxon>Weeksellaceae</taxon>
        <taxon>Chryseobacterium group</taxon>
        <taxon>Chryseobacterium</taxon>
    </lineage>
</organism>
<proteinExistence type="predicted"/>
<dbReference type="AlphaFoldDB" id="A0A6N4XYA4"/>
<evidence type="ECO:0000313" key="2">
    <source>
        <dbReference type="Proteomes" id="UP000445309"/>
    </source>
</evidence>
<keyword evidence="2" id="KW-1185">Reference proteome</keyword>
<sequence length="83" mass="9957">MTVKDPNKKNKFHLRKELNFKEKVDLMTEYVGCNPKGVYYIEDNFLSSKPTRYFMYLRKKGVDMNKVFDLILAEDDKKQNINE</sequence>
<name>A0A6N4XYA4_9FLAO</name>
<reference evidence="1 2" key="1">
    <citation type="submission" date="2020-01" db="EMBL/GenBank/DDBJ databases">
        <authorList>
            <person name="Rodrigo-Torres L."/>
            <person name="Arahal R. D."/>
            <person name="Lucena T."/>
        </authorList>
    </citation>
    <scope>NUCLEOTIDE SEQUENCE [LARGE SCALE GENOMIC DNA]</scope>
    <source>
        <strain evidence="1 2">CECT 9393</strain>
    </source>
</reference>